<evidence type="ECO:0000313" key="2">
    <source>
        <dbReference type="Proteomes" id="UP000179237"/>
    </source>
</evidence>
<sequence length="269" mass="31224">MLDLEDTKEFQINNTEQLRDSTEIKDLPYGIGVVDGQEAGFYDDVQVLLAEIILNLQEKNEIRERLNQKSFDPNSVYFLISEMESEDQVAVFEVLLQNYPNICWFRGGNLNTATDVRRRVINRDGIPDDNNLIVLDAPFGVLGEPSQMAPLAMRGDNLQLRDWPGIYVVFLRDIVSGLKNGSIEVRTGHGNDLMIDFPHTKHEDVKTKTEKYYRWMKEVVVFYDVKDMSKDKGETENKSMNAQFSLVDKCIRVDDRDERIRRLREKLIR</sequence>
<proteinExistence type="predicted"/>
<comment type="caution">
    <text evidence="1">The sequence shown here is derived from an EMBL/GenBank/DDBJ whole genome shotgun (WGS) entry which is preliminary data.</text>
</comment>
<dbReference type="Proteomes" id="UP000179237">
    <property type="component" value="Unassembled WGS sequence"/>
</dbReference>
<name>A0A1F5FX28_9BACT</name>
<protein>
    <submittedName>
        <fullName evidence="1">Uncharacterized protein</fullName>
    </submittedName>
</protein>
<gene>
    <name evidence="1" type="ORF">A2572_03240</name>
</gene>
<accession>A0A1F5FX28</accession>
<evidence type="ECO:0000313" key="1">
    <source>
        <dbReference type="EMBL" id="OGD84114.1"/>
    </source>
</evidence>
<dbReference type="EMBL" id="MFAQ01000002">
    <property type="protein sequence ID" value="OGD84114.1"/>
    <property type="molecule type" value="Genomic_DNA"/>
</dbReference>
<dbReference type="AlphaFoldDB" id="A0A1F5FX28"/>
<organism evidence="1 2">
    <name type="scientific">Candidatus Collierbacteria bacterium RIFOXYD1_FULL_40_9</name>
    <dbReference type="NCBI Taxonomy" id="1817731"/>
    <lineage>
        <taxon>Bacteria</taxon>
        <taxon>Candidatus Collieribacteriota</taxon>
    </lineage>
</organism>
<reference evidence="1 2" key="1">
    <citation type="journal article" date="2016" name="Nat. Commun.">
        <title>Thousands of microbial genomes shed light on interconnected biogeochemical processes in an aquifer system.</title>
        <authorList>
            <person name="Anantharaman K."/>
            <person name="Brown C.T."/>
            <person name="Hug L.A."/>
            <person name="Sharon I."/>
            <person name="Castelle C.J."/>
            <person name="Probst A.J."/>
            <person name="Thomas B.C."/>
            <person name="Singh A."/>
            <person name="Wilkins M.J."/>
            <person name="Karaoz U."/>
            <person name="Brodie E.L."/>
            <person name="Williams K.H."/>
            <person name="Hubbard S.S."/>
            <person name="Banfield J.F."/>
        </authorList>
    </citation>
    <scope>NUCLEOTIDE SEQUENCE [LARGE SCALE GENOMIC DNA]</scope>
</reference>